<keyword evidence="2" id="KW-1185">Reference proteome</keyword>
<protein>
    <submittedName>
        <fullName evidence="1">Predicted protein</fullName>
    </submittedName>
</protein>
<sequence length="108" mass="12000">MSEDMYFNNTVQSTEYRVQLCIVDSYVLQLHFEQITPLSDERRATVASPQQANLVVVATLDHAAKGRKSQFLTCRAQSESKINPDLNSNHGNSTTLIATAISTQQSIL</sequence>
<dbReference type="Proteomes" id="UP000002497">
    <property type="component" value="Unassembled WGS sequence"/>
</dbReference>
<evidence type="ECO:0000313" key="2">
    <source>
        <dbReference type="Proteomes" id="UP000002497"/>
    </source>
</evidence>
<dbReference type="VEuPathDB" id="FungiDB:CPSG_00625"/>
<name>E9CSR6_COCPS</name>
<accession>E9CSR6</accession>
<organism evidence="2">
    <name type="scientific">Coccidioides posadasii (strain RMSCC 757 / Silveira)</name>
    <name type="common">Valley fever fungus</name>
    <dbReference type="NCBI Taxonomy" id="443226"/>
    <lineage>
        <taxon>Eukaryota</taxon>
        <taxon>Fungi</taxon>
        <taxon>Dikarya</taxon>
        <taxon>Ascomycota</taxon>
        <taxon>Pezizomycotina</taxon>
        <taxon>Eurotiomycetes</taxon>
        <taxon>Eurotiomycetidae</taxon>
        <taxon>Onygenales</taxon>
        <taxon>Onygenaceae</taxon>
        <taxon>Coccidioides</taxon>
    </lineage>
</organism>
<dbReference type="EMBL" id="GL636486">
    <property type="protein sequence ID" value="EFW22726.1"/>
    <property type="molecule type" value="Genomic_DNA"/>
</dbReference>
<proteinExistence type="predicted"/>
<dbReference type="HOGENOM" id="CLU_2196702_0_0_1"/>
<gene>
    <name evidence="1" type="ORF">CPSG_00625</name>
</gene>
<reference evidence="2" key="1">
    <citation type="journal article" date="2010" name="Genome Res.">
        <title>Population genomic sequencing of Coccidioides fungi reveals recent hybridization and transposon control.</title>
        <authorList>
            <person name="Neafsey D.E."/>
            <person name="Barker B.M."/>
            <person name="Sharpton T.J."/>
            <person name="Stajich J.E."/>
            <person name="Park D.J."/>
            <person name="Whiston E."/>
            <person name="Hung C.-Y."/>
            <person name="McMahan C."/>
            <person name="White J."/>
            <person name="Sykes S."/>
            <person name="Heiman D."/>
            <person name="Young S."/>
            <person name="Zeng Q."/>
            <person name="Abouelleil A."/>
            <person name="Aftuck L."/>
            <person name="Bessette D."/>
            <person name="Brown A."/>
            <person name="FitzGerald M."/>
            <person name="Lui A."/>
            <person name="Macdonald J.P."/>
            <person name="Priest M."/>
            <person name="Orbach M.J."/>
            <person name="Galgiani J.N."/>
            <person name="Kirkland T.N."/>
            <person name="Cole G.T."/>
            <person name="Birren B.W."/>
            <person name="Henn M.R."/>
            <person name="Taylor J.W."/>
            <person name="Rounsley S.D."/>
        </authorList>
    </citation>
    <scope>NUCLEOTIDE SEQUENCE [LARGE SCALE GENOMIC DNA]</scope>
    <source>
        <strain evidence="2">RMSCC 757 / Silveira</strain>
    </source>
</reference>
<reference evidence="2" key="2">
    <citation type="submission" date="2010-03" db="EMBL/GenBank/DDBJ databases">
        <title>The genome sequence of Coccidioides posadasii strain Silveira.</title>
        <authorList>
            <consortium name="The Broad Institute Genome Sequencing Center for Infectious Disease"/>
            <person name="Neafsey D."/>
            <person name="Orbach M."/>
            <person name="Henn M.R."/>
            <person name="Cole G.T."/>
            <person name="Galgiani J."/>
            <person name="Gardner M.J."/>
            <person name="Kirkland T.N."/>
            <person name="Taylor J.W."/>
            <person name="Young S.K."/>
            <person name="Zeng Q."/>
            <person name="Koehrsen M."/>
            <person name="Alvarado L."/>
            <person name="Berlin A."/>
            <person name="Borenstein D."/>
            <person name="Chapman S.B."/>
            <person name="Chen Z."/>
            <person name="Engels R."/>
            <person name="Freedman E."/>
            <person name="Gellesch M."/>
            <person name="Goldberg J."/>
            <person name="Griggs A."/>
            <person name="Gujja S."/>
            <person name="Heilman E."/>
            <person name="Heiman D."/>
            <person name="Howarth C."/>
            <person name="Jen D."/>
            <person name="Larson L."/>
            <person name="Mehta T."/>
            <person name="Neiman D."/>
            <person name="Park D."/>
            <person name="Pearson M."/>
            <person name="Richards J."/>
            <person name="Roberts A."/>
            <person name="Saif S."/>
            <person name="Shea T."/>
            <person name="Shenoy N."/>
            <person name="Sisk P."/>
            <person name="Stolte C."/>
            <person name="Sykes S."/>
            <person name="Walk T."/>
            <person name="White J."/>
            <person name="Yandava C."/>
            <person name="Haas B."/>
            <person name="Nusbaum C."/>
            <person name="Birren B."/>
        </authorList>
    </citation>
    <scope>NUCLEOTIDE SEQUENCE [LARGE SCALE GENOMIC DNA]</scope>
    <source>
        <strain evidence="2">RMSCC 757 / Silveira</strain>
    </source>
</reference>
<dbReference type="AlphaFoldDB" id="E9CSR6"/>
<evidence type="ECO:0000313" key="1">
    <source>
        <dbReference type="EMBL" id="EFW22726.1"/>
    </source>
</evidence>